<dbReference type="HOGENOM" id="CLU_2291685_0_0_1"/>
<dbReference type="OrthoDB" id="2191932at2759"/>
<dbReference type="VEuPathDB" id="MicrosporidiaDB:EROM_070100"/>
<sequence length="101" mass="11793">MDVFTSNCKENLTVGQDNHIKRNALQTTAIGSVFCGRLERKEQYLYEGSISVGRVKLLKDFYEKSVFLSKNIKIRKTFYDLNPSVKERVKMLENMIVKQRI</sequence>
<evidence type="ECO:0000313" key="1">
    <source>
        <dbReference type="EMBL" id="AFN83261.1"/>
    </source>
</evidence>
<gene>
    <name evidence="1" type="ordered locus">EROM_070100</name>
</gene>
<dbReference type="Proteomes" id="UP000010094">
    <property type="component" value="Chromosome VII"/>
</dbReference>
<dbReference type="RefSeq" id="XP_009264758.1">
    <property type="nucleotide sequence ID" value="XM_009266483.1"/>
</dbReference>
<dbReference type="EMBL" id="CP003524">
    <property type="protein sequence ID" value="AFN83261.1"/>
    <property type="molecule type" value="Genomic_DNA"/>
</dbReference>
<name>I6ZUB9_ENCRO</name>
<dbReference type="AlphaFoldDB" id="I6ZUB9"/>
<evidence type="ECO:0000313" key="2">
    <source>
        <dbReference type="Proteomes" id="UP000010094"/>
    </source>
</evidence>
<accession>I6ZUB9</accession>
<proteinExistence type="predicted"/>
<keyword evidence="2" id="KW-1185">Reference proteome</keyword>
<organism evidence="1 2">
    <name type="scientific">Encephalitozoon romaleae (strain SJ-2008)</name>
    <name type="common">Microsporidian parasite</name>
    <dbReference type="NCBI Taxonomy" id="1178016"/>
    <lineage>
        <taxon>Eukaryota</taxon>
        <taxon>Fungi</taxon>
        <taxon>Fungi incertae sedis</taxon>
        <taxon>Microsporidia</taxon>
        <taxon>Unikaryonidae</taxon>
        <taxon>Encephalitozoon</taxon>
    </lineage>
</organism>
<dbReference type="GeneID" id="20521568"/>
<protein>
    <submittedName>
        <fullName evidence="1">Uncharacterized protein</fullName>
    </submittedName>
</protein>
<reference evidence="1 2" key="1">
    <citation type="journal article" date="2012" name="Proc. Natl. Acad. Sci. U.S.A.">
        <title>Gain and loss of multiple functionally related, horizontally transferred genes in the reduced genomes of two microsporidian parasites.</title>
        <authorList>
            <person name="Pombert J.-F."/>
            <person name="Selman M."/>
            <person name="Burki F."/>
            <person name="Bardell F.T."/>
            <person name="Farinelli L."/>
            <person name="Solter L.F."/>
            <person name="Whitman D.W."/>
            <person name="Weiss L.M."/>
            <person name="Corradi N."/>
            <person name="Keeling P.J."/>
        </authorList>
    </citation>
    <scope>NUCLEOTIDE SEQUENCE [LARGE SCALE GENOMIC DNA]</scope>
    <source>
        <strain evidence="1 2">SJ-2008</strain>
    </source>
</reference>
<dbReference type="KEGG" id="ero:EROM_070100"/>